<accession>A5BR06</accession>
<dbReference type="EMBL" id="AM468012">
    <property type="protein sequence ID" value="CAN68224.1"/>
    <property type="molecule type" value="Genomic_DNA"/>
</dbReference>
<proteinExistence type="predicted"/>
<reference evidence="1" key="1">
    <citation type="journal article" date="2007" name="PLoS ONE">
        <title>The first genome sequence of an elite grapevine cultivar (Pinot noir Vitis vinifera L.): coping with a highly heterozygous genome.</title>
        <authorList>
            <person name="Velasco R."/>
            <person name="Zharkikh A."/>
            <person name="Troggio M."/>
            <person name="Cartwright D.A."/>
            <person name="Cestaro A."/>
            <person name="Pruss D."/>
            <person name="Pindo M."/>
            <person name="FitzGerald L.M."/>
            <person name="Vezzulli S."/>
            <person name="Reid J."/>
            <person name="Malacarne G."/>
            <person name="Iliev D."/>
            <person name="Coppola G."/>
            <person name="Wardell B."/>
            <person name="Micheletti D."/>
            <person name="Macalma T."/>
            <person name="Facci M."/>
            <person name="Mitchell J.T."/>
            <person name="Perazzolli M."/>
            <person name="Eldredge G."/>
            <person name="Gatto P."/>
            <person name="Oyzerski R."/>
            <person name="Moretto M."/>
            <person name="Gutin N."/>
            <person name="Stefanini M."/>
            <person name="Chen Y."/>
            <person name="Segala C."/>
            <person name="Davenport C."/>
            <person name="Dematte L."/>
            <person name="Mraz A."/>
            <person name="Battilana J."/>
            <person name="Stormo K."/>
            <person name="Costa F."/>
            <person name="Tao Q."/>
            <person name="Si-Ammour A."/>
            <person name="Harkins T."/>
            <person name="Lackey A."/>
            <person name="Perbost C."/>
            <person name="Taillon B."/>
            <person name="Stella A."/>
            <person name="Solovyev V."/>
            <person name="Fawcett J.A."/>
            <person name="Sterck L."/>
            <person name="Vandepoele K."/>
            <person name="Grando S.M."/>
            <person name="Toppo S."/>
            <person name="Moser C."/>
            <person name="Lanchbury J."/>
            <person name="Bogden R."/>
            <person name="Skolnick M."/>
            <person name="Sgaramella V."/>
            <person name="Bhatnagar S.K."/>
            <person name="Fontana P."/>
            <person name="Gutin A."/>
            <person name="Van de Peer Y."/>
            <person name="Salamini F."/>
            <person name="Viola R."/>
        </authorList>
    </citation>
    <scope>NUCLEOTIDE SEQUENCE</scope>
</reference>
<organism evidence="1">
    <name type="scientific">Vitis vinifera</name>
    <name type="common">Grape</name>
    <dbReference type="NCBI Taxonomy" id="29760"/>
    <lineage>
        <taxon>Eukaryota</taxon>
        <taxon>Viridiplantae</taxon>
        <taxon>Streptophyta</taxon>
        <taxon>Embryophyta</taxon>
        <taxon>Tracheophyta</taxon>
        <taxon>Spermatophyta</taxon>
        <taxon>Magnoliopsida</taxon>
        <taxon>eudicotyledons</taxon>
        <taxon>Gunneridae</taxon>
        <taxon>Pentapetalae</taxon>
        <taxon>rosids</taxon>
        <taxon>Vitales</taxon>
        <taxon>Vitaceae</taxon>
        <taxon>Viteae</taxon>
        <taxon>Vitis</taxon>
    </lineage>
</organism>
<dbReference type="AlphaFoldDB" id="A5BR06"/>
<gene>
    <name evidence="1" type="ORF">VITISV_040531</name>
</gene>
<name>A5BR06_VITVI</name>
<sequence>MRKVERLIVRNQILDHPRRGRNRFQSFCQKAPETPCGYVARPASSKRQVSARPKLGFRPMMWYFLYPFEFQAHLGPERLDGFIGKFTKFVNEGLEIAARLSTILFIRIYFIIVKDAFFNVCNCNRCCILRAFEEAKCDLVPIKDEMNWEEKFERILE</sequence>
<protein>
    <submittedName>
        <fullName evidence="1">Uncharacterized protein</fullName>
    </submittedName>
</protein>
<evidence type="ECO:0000313" key="1">
    <source>
        <dbReference type="EMBL" id="CAN68224.1"/>
    </source>
</evidence>